<name>A0ACC0P8L5_RHOML</name>
<evidence type="ECO:0000313" key="1">
    <source>
        <dbReference type="EMBL" id="KAI8561896.1"/>
    </source>
</evidence>
<gene>
    <name evidence="1" type="ORF">RHMOL_Rhmol04G0377600</name>
</gene>
<sequence>MDDSVIDFDLNEPPNDEVGVISFERNTFELNEYPKGIDCSSEDDLAAQKKSEDDLVQNVFDPFLGQCFLSEEEAYVCFQNYARRSGFSIWKDRTNKKNGEVRRQDFVCQCEGKPRLKLVDSSKEQRHKKSISDADEKRILLFKEAGLSVKEMMRVMELEKKVKHGYLPFLEKDVRNLLTKIEKKHEVNDAMDLLYHCKVAKEENSKFQYAFTVDEERKLEHIFWSHTLSFDWYQKFGDVVVFDTTYKVNAYQMPFGIFVGINNHGKTILFGCALLQNETTSAFQWLFKTFTALMKKQPKTILTDQDPWITQAIAKEFPTTKHSFCIWHITSKFSGWFTAVLQSQYQDWCANFYKLYHLDSPEEFEHQWSHLVAKYNMHTNKHVIGLNGIKHFWVPAYLRDHFFGGMTTTRRSESINVFIKRFIGPHSNLSQFVKQVDLAIEDVQQRELHDTMLEKYKDSCLRTMSPLVEQAHGVLTPFCFKKFQEEFGRATLYSLLGENGHEFIVKYHKETTTKKRIVFWDGETATCSCKHFKFWGILCRHILSVFLHKDCYAIPFTYLPIRWSREVPQSEEAPEVLEEETLSDTPIDDIHCPPISKTKGRPKTKRLKGGKEARKVTRSCGFCKKVGHNITTCPEKENIGFVNGSQKKNKKTSK</sequence>
<comment type="caution">
    <text evidence="1">The sequence shown here is derived from an EMBL/GenBank/DDBJ whole genome shotgun (WGS) entry which is preliminary data.</text>
</comment>
<proteinExistence type="predicted"/>
<protein>
    <submittedName>
        <fullName evidence="1">Uncharacterized protein</fullName>
    </submittedName>
</protein>
<accession>A0ACC0P8L5</accession>
<evidence type="ECO:0000313" key="2">
    <source>
        <dbReference type="Proteomes" id="UP001062846"/>
    </source>
</evidence>
<reference evidence="1" key="1">
    <citation type="submission" date="2022-02" db="EMBL/GenBank/DDBJ databases">
        <title>Plant Genome Project.</title>
        <authorList>
            <person name="Zhang R.-G."/>
        </authorList>
    </citation>
    <scope>NUCLEOTIDE SEQUENCE</scope>
    <source>
        <strain evidence="1">AT1</strain>
    </source>
</reference>
<dbReference type="Proteomes" id="UP001062846">
    <property type="component" value="Chromosome 4"/>
</dbReference>
<dbReference type="EMBL" id="CM046391">
    <property type="protein sequence ID" value="KAI8561896.1"/>
    <property type="molecule type" value="Genomic_DNA"/>
</dbReference>
<keyword evidence="2" id="KW-1185">Reference proteome</keyword>
<organism evidence="1 2">
    <name type="scientific">Rhododendron molle</name>
    <name type="common">Chinese azalea</name>
    <name type="synonym">Azalea mollis</name>
    <dbReference type="NCBI Taxonomy" id="49168"/>
    <lineage>
        <taxon>Eukaryota</taxon>
        <taxon>Viridiplantae</taxon>
        <taxon>Streptophyta</taxon>
        <taxon>Embryophyta</taxon>
        <taxon>Tracheophyta</taxon>
        <taxon>Spermatophyta</taxon>
        <taxon>Magnoliopsida</taxon>
        <taxon>eudicotyledons</taxon>
        <taxon>Gunneridae</taxon>
        <taxon>Pentapetalae</taxon>
        <taxon>asterids</taxon>
        <taxon>Ericales</taxon>
        <taxon>Ericaceae</taxon>
        <taxon>Ericoideae</taxon>
        <taxon>Rhodoreae</taxon>
        <taxon>Rhododendron</taxon>
    </lineage>
</organism>